<dbReference type="Proteomes" id="UP000321570">
    <property type="component" value="Unassembled WGS sequence"/>
</dbReference>
<accession>A0A564YDR4</accession>
<dbReference type="EMBL" id="CABIJS010000166">
    <property type="protein sequence ID" value="VUZ45356.1"/>
    <property type="molecule type" value="Genomic_DNA"/>
</dbReference>
<proteinExistence type="predicted"/>
<sequence length="91" mass="10592">MPRAMKPVFRFRSLLDLYSVTETAIHNLICKYGEDKVNQDSPVSVVVDDKVRVEFLRSGFCEYEYTASYNSEDREFGTNVCCELSHTFETY</sequence>
<evidence type="ECO:0000313" key="1">
    <source>
        <dbReference type="EMBL" id="VUZ45356.1"/>
    </source>
</evidence>
<evidence type="ECO:0000313" key="2">
    <source>
        <dbReference type="Proteomes" id="UP000321570"/>
    </source>
</evidence>
<reference evidence="1 2" key="1">
    <citation type="submission" date="2019-07" db="EMBL/GenBank/DDBJ databases">
        <authorList>
            <person name="Jastrzebski P J."/>
            <person name="Paukszto L."/>
            <person name="Jastrzebski P J."/>
        </authorList>
    </citation>
    <scope>NUCLEOTIDE SEQUENCE [LARGE SCALE GENOMIC DNA]</scope>
    <source>
        <strain evidence="1 2">WMS-il1</strain>
    </source>
</reference>
<gene>
    <name evidence="1" type="ORF">WMSIL1_LOCUS5366</name>
</gene>
<organism evidence="1 2">
    <name type="scientific">Hymenolepis diminuta</name>
    <name type="common">Rat tapeworm</name>
    <dbReference type="NCBI Taxonomy" id="6216"/>
    <lineage>
        <taxon>Eukaryota</taxon>
        <taxon>Metazoa</taxon>
        <taxon>Spiralia</taxon>
        <taxon>Lophotrochozoa</taxon>
        <taxon>Platyhelminthes</taxon>
        <taxon>Cestoda</taxon>
        <taxon>Eucestoda</taxon>
        <taxon>Cyclophyllidea</taxon>
        <taxon>Hymenolepididae</taxon>
        <taxon>Hymenolepis</taxon>
    </lineage>
</organism>
<name>A0A564YDR4_HYMDI</name>
<protein>
    <submittedName>
        <fullName evidence="1">Uncharacterized protein</fullName>
    </submittedName>
</protein>
<keyword evidence="2" id="KW-1185">Reference proteome</keyword>
<dbReference type="AlphaFoldDB" id="A0A564YDR4"/>